<evidence type="ECO:0000256" key="13">
    <source>
        <dbReference type="RuleBase" id="RU003748"/>
    </source>
</evidence>
<dbReference type="FunFam" id="3.30.930.10:FF:000067">
    <property type="entry name" value="Lysine--tRNA ligase"/>
    <property type="match status" value="1"/>
</dbReference>
<dbReference type="CDD" id="cd00775">
    <property type="entry name" value="LysRS_core"/>
    <property type="match status" value="1"/>
</dbReference>
<dbReference type="NCBIfam" id="TIGR00756">
    <property type="entry name" value="PPR"/>
    <property type="match status" value="1"/>
</dbReference>
<dbReference type="EMBL" id="UZAU01000717">
    <property type="status" value="NOT_ANNOTATED_CDS"/>
    <property type="molecule type" value="Genomic_DNA"/>
</dbReference>
<evidence type="ECO:0000313" key="16">
    <source>
        <dbReference type="EnsemblPlants" id="cds.evm.model.08.1953"/>
    </source>
</evidence>
<dbReference type="InterPro" id="IPR006195">
    <property type="entry name" value="aa-tRNA-synth_II"/>
</dbReference>
<dbReference type="EC" id="6.1.1.6" evidence="3 13"/>
<keyword evidence="9" id="KW-0648">Protein biosynthesis</keyword>
<dbReference type="InterPro" id="IPR002885">
    <property type="entry name" value="PPR_rpt"/>
</dbReference>
<organism evidence="16 17">
    <name type="scientific">Cannabis sativa</name>
    <name type="common">Hemp</name>
    <name type="synonym">Marijuana</name>
    <dbReference type="NCBI Taxonomy" id="3483"/>
    <lineage>
        <taxon>Eukaryota</taxon>
        <taxon>Viridiplantae</taxon>
        <taxon>Streptophyta</taxon>
        <taxon>Embryophyta</taxon>
        <taxon>Tracheophyta</taxon>
        <taxon>Spermatophyta</taxon>
        <taxon>Magnoliopsida</taxon>
        <taxon>eudicotyledons</taxon>
        <taxon>Gunneridae</taxon>
        <taxon>Pentapetalae</taxon>
        <taxon>rosids</taxon>
        <taxon>fabids</taxon>
        <taxon>Rosales</taxon>
        <taxon>Cannabaceae</taxon>
        <taxon>Cannabis</taxon>
    </lineage>
</organism>
<dbReference type="EnsemblPlants" id="evm.model.08.1953">
    <property type="protein sequence ID" value="cds.evm.model.08.1953"/>
    <property type="gene ID" value="evm.TU.08.1953"/>
</dbReference>
<evidence type="ECO:0000256" key="11">
    <source>
        <dbReference type="ARBA" id="ARBA00030563"/>
    </source>
</evidence>
<dbReference type="InterPro" id="IPR004365">
    <property type="entry name" value="NA-bd_OB_tRNA"/>
</dbReference>
<dbReference type="Pfam" id="PF01336">
    <property type="entry name" value="tRNA_anti-codon"/>
    <property type="match status" value="1"/>
</dbReference>
<dbReference type="InterPro" id="IPR004364">
    <property type="entry name" value="Aa-tRNA-synt_II"/>
</dbReference>
<name>A0A803QAB5_CANSA</name>
<dbReference type="PROSITE" id="PS50862">
    <property type="entry name" value="AA_TRNA_LIGASE_II"/>
    <property type="match status" value="1"/>
</dbReference>
<dbReference type="Pfam" id="PF00152">
    <property type="entry name" value="tRNA-synt_2"/>
    <property type="match status" value="1"/>
</dbReference>
<evidence type="ECO:0000313" key="17">
    <source>
        <dbReference type="Proteomes" id="UP000596661"/>
    </source>
</evidence>
<evidence type="ECO:0000256" key="8">
    <source>
        <dbReference type="ARBA" id="ARBA00022840"/>
    </source>
</evidence>
<dbReference type="CDD" id="cd04322">
    <property type="entry name" value="LysRS_N"/>
    <property type="match status" value="1"/>
</dbReference>
<keyword evidence="5" id="KW-0479">Metal-binding</keyword>
<dbReference type="GO" id="GO:0046872">
    <property type="term" value="F:metal ion binding"/>
    <property type="evidence" value="ECO:0007669"/>
    <property type="project" value="UniProtKB-KW"/>
</dbReference>
<keyword evidence="10" id="KW-0030">Aminoacyl-tRNA synthetase</keyword>
<evidence type="ECO:0000256" key="12">
    <source>
        <dbReference type="ARBA" id="ARBA00048573"/>
    </source>
</evidence>
<evidence type="ECO:0000256" key="9">
    <source>
        <dbReference type="ARBA" id="ARBA00022917"/>
    </source>
</evidence>
<dbReference type="InterPro" id="IPR002313">
    <property type="entry name" value="Lys-tRNA-ligase_II"/>
</dbReference>
<dbReference type="GO" id="GO:0005524">
    <property type="term" value="F:ATP binding"/>
    <property type="evidence" value="ECO:0007669"/>
    <property type="project" value="UniProtKB-KW"/>
</dbReference>
<evidence type="ECO:0000256" key="7">
    <source>
        <dbReference type="ARBA" id="ARBA00022741"/>
    </source>
</evidence>
<dbReference type="PRINTS" id="PR00982">
    <property type="entry name" value="TRNASYNTHLYS"/>
</dbReference>
<keyword evidence="4" id="KW-0436">Ligase</keyword>
<dbReference type="Proteomes" id="UP000596661">
    <property type="component" value="Chromosome 8"/>
</dbReference>
<dbReference type="InterPro" id="IPR012340">
    <property type="entry name" value="NA-bd_OB-fold"/>
</dbReference>
<dbReference type="NCBIfam" id="NF001756">
    <property type="entry name" value="PRK00484.1"/>
    <property type="match status" value="1"/>
</dbReference>
<proteinExistence type="inferred from homology"/>
<dbReference type="GO" id="GO:0004824">
    <property type="term" value="F:lysine-tRNA ligase activity"/>
    <property type="evidence" value="ECO:0007669"/>
    <property type="project" value="UniProtKB-EC"/>
</dbReference>
<dbReference type="GO" id="GO:0005737">
    <property type="term" value="C:cytoplasm"/>
    <property type="evidence" value="ECO:0007669"/>
    <property type="project" value="InterPro"/>
</dbReference>
<keyword evidence="17" id="KW-1185">Reference proteome</keyword>
<evidence type="ECO:0000256" key="6">
    <source>
        <dbReference type="ARBA" id="ARBA00022737"/>
    </source>
</evidence>
<dbReference type="Gene3D" id="1.25.40.10">
    <property type="entry name" value="Tetratricopeptide repeat domain"/>
    <property type="match status" value="3"/>
</dbReference>
<comment type="similarity">
    <text evidence="1">Belongs to the PPR family. P subfamily.</text>
</comment>
<feature type="domain" description="Aminoacyl-transfer RNA synthetases class-II family profile" evidence="15">
    <location>
        <begin position="860"/>
        <end position="1206"/>
    </location>
</feature>
<dbReference type="GO" id="GO:0003676">
    <property type="term" value="F:nucleic acid binding"/>
    <property type="evidence" value="ECO:0007669"/>
    <property type="project" value="InterPro"/>
</dbReference>
<evidence type="ECO:0000256" key="14">
    <source>
        <dbReference type="SAM" id="MobiDB-lite"/>
    </source>
</evidence>
<feature type="compositionally biased region" description="Basic and acidic residues" evidence="14">
    <location>
        <begin position="1128"/>
        <end position="1153"/>
    </location>
</feature>
<evidence type="ECO:0000256" key="4">
    <source>
        <dbReference type="ARBA" id="ARBA00022598"/>
    </source>
</evidence>
<dbReference type="SUPFAM" id="SSF50249">
    <property type="entry name" value="Nucleic acid-binding proteins"/>
    <property type="match status" value="1"/>
</dbReference>
<dbReference type="Gramene" id="evm.model.08.1953">
    <property type="protein sequence ID" value="cds.evm.model.08.1953"/>
    <property type="gene ID" value="evm.TU.08.1953"/>
</dbReference>
<dbReference type="InterPro" id="IPR018149">
    <property type="entry name" value="Lys-tRNA-synth_II_C"/>
</dbReference>
<accession>A0A803QAB5</accession>
<dbReference type="SUPFAM" id="SSF55681">
    <property type="entry name" value="Class II aaRS and biotin synthetases"/>
    <property type="match status" value="1"/>
</dbReference>
<dbReference type="InterPro" id="IPR045864">
    <property type="entry name" value="aa-tRNA-synth_II/BPL/LPL"/>
</dbReference>
<protein>
    <recommendedName>
        <fullName evidence="3 13">Lysine--tRNA ligase</fullName>
        <ecNumber evidence="3 13">6.1.1.6</ecNumber>
    </recommendedName>
    <alternativeName>
        <fullName evidence="11 13">Lysyl-tRNA synthetase</fullName>
    </alternativeName>
</protein>
<dbReference type="PANTHER" id="PTHR46598">
    <property type="entry name" value="BNAC05G43320D PROTEIN"/>
    <property type="match status" value="1"/>
</dbReference>
<reference evidence="16" key="2">
    <citation type="submission" date="2021-03" db="UniProtKB">
        <authorList>
            <consortium name="EnsemblPlants"/>
        </authorList>
    </citation>
    <scope>IDENTIFICATION</scope>
</reference>
<dbReference type="Pfam" id="PF25245">
    <property type="entry name" value="TPR_At1g68980"/>
    <property type="match status" value="1"/>
</dbReference>
<comment type="similarity">
    <text evidence="2">Belongs to the class-II aminoacyl-tRNA synthetase family.</text>
</comment>
<dbReference type="Pfam" id="PF23276">
    <property type="entry name" value="TPR_24"/>
    <property type="match status" value="1"/>
</dbReference>
<keyword evidence="7" id="KW-0547">Nucleotide-binding</keyword>
<reference evidence="16" key="1">
    <citation type="submission" date="2018-11" db="EMBL/GenBank/DDBJ databases">
        <authorList>
            <person name="Grassa J C."/>
        </authorList>
    </citation>
    <scope>NUCLEOTIDE SEQUENCE [LARGE SCALE GENOMIC DNA]</scope>
</reference>
<evidence type="ECO:0000256" key="2">
    <source>
        <dbReference type="ARBA" id="ARBA00008226"/>
    </source>
</evidence>
<evidence type="ECO:0000256" key="5">
    <source>
        <dbReference type="ARBA" id="ARBA00022723"/>
    </source>
</evidence>
<dbReference type="InterPro" id="IPR011990">
    <property type="entry name" value="TPR-like_helical_dom_sf"/>
</dbReference>
<evidence type="ECO:0000256" key="3">
    <source>
        <dbReference type="ARBA" id="ARBA00013166"/>
    </source>
</evidence>
<dbReference type="HAMAP" id="MF_00252">
    <property type="entry name" value="Lys_tRNA_synth_class2"/>
    <property type="match status" value="1"/>
</dbReference>
<dbReference type="Gene3D" id="2.40.50.140">
    <property type="entry name" value="Nucleic acid-binding proteins"/>
    <property type="match status" value="1"/>
</dbReference>
<dbReference type="Gene3D" id="3.30.930.10">
    <property type="entry name" value="Bira Bifunctional Protein, Domain 2"/>
    <property type="match status" value="1"/>
</dbReference>
<dbReference type="InterPro" id="IPR057027">
    <property type="entry name" value="TPR_mt"/>
</dbReference>
<dbReference type="FunFam" id="2.40.50.140:FF:000024">
    <property type="entry name" value="Lysine--tRNA ligase"/>
    <property type="match status" value="1"/>
</dbReference>
<evidence type="ECO:0000256" key="1">
    <source>
        <dbReference type="ARBA" id="ARBA00007626"/>
    </source>
</evidence>
<dbReference type="InterPro" id="IPR057440">
    <property type="entry name" value="At1g68980-like_TPR"/>
</dbReference>
<keyword evidence="8" id="KW-0067">ATP-binding</keyword>
<sequence length="1212" mass="138952">MALLLMKQIRGQLTWCSSSLRFRVASATSWNALVSTQIRELYLSRTIKHFSTSVESEKLCWEGSSYEILLKKLEAALKCHDVDEAWVSFSDFRKLHGFPEDSSLVHRLITELSYSSESYWLRKACSLVLLLSKEKSGLLKGDVLTKLSLSLARSQLPNPATVILRLMLEKDMLPSMNILWLVFLHLVKTEIGTHLASNFLAQLCGEFVKLRANKGKHAELIKPDTMIFNLVLDACVRFKMAFKGQQIMELMAQTGVIADAHSISIIAQIHEMNGQRDELKKYKVHVDRVLSKFVCHYRQYYDSLLSLHFKFNDIDAVAELLGHICRYKECVPIQRDKILEKIFLVPIGSHNLKDGLKMQIQPELLQKDTVLKMESRQELILFRNKGKLVFSNRALSKLIKEFKTAGRVSELSKLLLEIQKEHCSLRSSDLCSNVINACIRLGWLELAHDILDDMESSNAAIGVSTYISLLTAYFNRKMLREAKALLKQMRIATGTPMSLSDKMVVTESLSNMLENASSNSIGKTDLYHSLIQEVKDENEKRIPSMVFELNSSIYYFCKAKMIEDAMRTYRRIQEMNIQPTEETFANLVCGYSSMEMYRDITILWGDMKRSMEFGNLSISRDLYEYLLINFLKGGYFERVMEIIDYMRKHNMFTDKAMYKIEFLKLHKNLYKNLKSSEARTDAQRNRLRPESVRAIRLQKIEELRSKGLEPYAYKWDRTHSANQLQETYKNLENGEEMNSEKDNVSIAGRIVARRAFGKLAFLTLRDDSGTIQLYCEKGRFLSDQFDQLKNLVDIGDILGASGSIKRTEKGELSVYVNSFSILTKSLLPLPDKYHGLTHVDKRYRQRYIDMISNPEVADVFRKRAKIVSELRKTVESFGFLEVETPVLQGAAGGAEARPFVTYHNSLGRDLYLRIATELHLKRMLVGGFERVYEIGRIFRNEGISNRHNPEFTTIEMYEAYSDYESMINMAEEIVTRCALAVQGKLTVDYQGEEICLERPWRRETMHNLVKEATGIDFHELSSDLDAAKEVTLGTLKNLGNKEKSSIEACPSVGHVLNEVFEIVVESKLIQPTFVLDYPVEISPLAKRHRRHGGLTERFELFICGRELANAFSELTDPVDQRGRLEEQVRQHNEKRAEAISKADNSTEEKKKENEDDDESYEVTLDDDFLTALEYGMPPASGMGLGIDRLVMILTNAASIRDVIAFPVPRNQE</sequence>
<evidence type="ECO:0000259" key="15">
    <source>
        <dbReference type="PROSITE" id="PS50862"/>
    </source>
</evidence>
<feature type="region of interest" description="Disordered" evidence="14">
    <location>
        <begin position="1128"/>
        <end position="1160"/>
    </location>
</feature>
<dbReference type="AlphaFoldDB" id="A0A803QAB5"/>
<keyword evidence="6" id="KW-0677">Repeat</keyword>
<dbReference type="InterPro" id="IPR044136">
    <property type="entry name" value="Lys-tRNA-ligase_II_N"/>
</dbReference>
<dbReference type="GO" id="GO:0006430">
    <property type="term" value="P:lysyl-tRNA aminoacylation"/>
    <property type="evidence" value="ECO:0007669"/>
    <property type="project" value="InterPro"/>
</dbReference>
<dbReference type="PANTHER" id="PTHR46598:SF3">
    <property type="entry name" value="OS07G0495300 PROTEIN"/>
    <property type="match status" value="1"/>
</dbReference>
<evidence type="ECO:0000256" key="10">
    <source>
        <dbReference type="ARBA" id="ARBA00023146"/>
    </source>
</evidence>
<comment type="catalytic activity">
    <reaction evidence="12 13">
        <text>tRNA(Lys) + L-lysine + ATP = L-lysyl-tRNA(Lys) + AMP + diphosphate</text>
        <dbReference type="Rhea" id="RHEA:20792"/>
        <dbReference type="Rhea" id="RHEA-COMP:9696"/>
        <dbReference type="Rhea" id="RHEA-COMP:9697"/>
        <dbReference type="ChEBI" id="CHEBI:30616"/>
        <dbReference type="ChEBI" id="CHEBI:32551"/>
        <dbReference type="ChEBI" id="CHEBI:33019"/>
        <dbReference type="ChEBI" id="CHEBI:78442"/>
        <dbReference type="ChEBI" id="CHEBI:78529"/>
        <dbReference type="ChEBI" id="CHEBI:456215"/>
        <dbReference type="EC" id="6.1.1.6"/>
    </reaction>
</comment>
<dbReference type="NCBIfam" id="TIGR00499">
    <property type="entry name" value="lysS_bact"/>
    <property type="match status" value="1"/>
</dbReference>